<dbReference type="EMBL" id="JH000394">
    <property type="protein sequence ID" value="EGW06659.1"/>
    <property type="molecule type" value="Genomic_DNA"/>
</dbReference>
<evidence type="ECO:0000313" key="7">
    <source>
        <dbReference type="EMBL" id="EGW06659.1"/>
    </source>
</evidence>
<dbReference type="InterPro" id="IPR006574">
    <property type="entry name" value="PRY"/>
</dbReference>
<dbReference type="Pfam" id="PF00622">
    <property type="entry name" value="SPRY"/>
    <property type="match status" value="1"/>
</dbReference>
<accession>G3HI01</accession>
<dbReference type="InterPro" id="IPR043136">
    <property type="entry name" value="B30.2/SPRY_sf"/>
</dbReference>
<evidence type="ECO:0000256" key="1">
    <source>
        <dbReference type="ARBA" id="ARBA00022771"/>
    </source>
</evidence>
<keyword evidence="1 3" id="KW-0479">Metal-binding</keyword>
<dbReference type="eggNOG" id="KOG2177">
    <property type="taxonomic scope" value="Eukaryota"/>
</dbReference>
<dbReference type="InterPro" id="IPR013320">
    <property type="entry name" value="ConA-like_dom_sf"/>
</dbReference>
<dbReference type="InterPro" id="IPR003879">
    <property type="entry name" value="Butyrophylin_SPRY"/>
</dbReference>
<dbReference type="Gene3D" id="3.30.160.60">
    <property type="entry name" value="Classic Zinc Finger"/>
    <property type="match status" value="1"/>
</dbReference>
<proteinExistence type="predicted"/>
<dbReference type="Gene3D" id="2.60.120.920">
    <property type="match status" value="1"/>
</dbReference>
<dbReference type="Proteomes" id="UP000001075">
    <property type="component" value="Unassembled WGS sequence"/>
</dbReference>
<dbReference type="InterPro" id="IPR050143">
    <property type="entry name" value="TRIM/RBCC"/>
</dbReference>
<dbReference type="STRING" id="10029.G3HI01"/>
<dbReference type="PROSITE" id="PS50119">
    <property type="entry name" value="ZF_BBOX"/>
    <property type="match status" value="1"/>
</dbReference>
<keyword evidence="2" id="KW-0862">Zinc</keyword>
<evidence type="ECO:0000259" key="5">
    <source>
        <dbReference type="PROSITE" id="PS50119"/>
    </source>
</evidence>
<organism evidence="7 8">
    <name type="scientific">Cricetulus griseus</name>
    <name type="common">Chinese hamster</name>
    <name type="synonym">Cricetulus barabensis griseus</name>
    <dbReference type="NCBI Taxonomy" id="10029"/>
    <lineage>
        <taxon>Eukaryota</taxon>
        <taxon>Metazoa</taxon>
        <taxon>Chordata</taxon>
        <taxon>Craniata</taxon>
        <taxon>Vertebrata</taxon>
        <taxon>Euteleostomi</taxon>
        <taxon>Mammalia</taxon>
        <taxon>Eutheria</taxon>
        <taxon>Euarchontoglires</taxon>
        <taxon>Glires</taxon>
        <taxon>Rodentia</taxon>
        <taxon>Myomorpha</taxon>
        <taxon>Muroidea</taxon>
        <taxon>Cricetidae</taxon>
        <taxon>Cricetinae</taxon>
        <taxon>Cricetulus</taxon>
    </lineage>
</organism>
<evidence type="ECO:0000259" key="6">
    <source>
        <dbReference type="PROSITE" id="PS50188"/>
    </source>
</evidence>
<dbReference type="AlphaFoldDB" id="G3HI01"/>
<dbReference type="InterPro" id="IPR003877">
    <property type="entry name" value="SPRY_dom"/>
</dbReference>
<sequence length="564" mass="63584">MSADASGPETGPELGSETGPQLGPETGPQLRRETGPQLRRETGPQLRRETGPQLRRETGPQLRRETGPQLRRETGPQLRRETGPQLRRETGPQLRRETGPQLRRETGPQLRRETGPQLRRETGPQLRRETGPQLRRETGPQLRRETGPQLRRETGPQLGPETGPQQGPGLGREPQPRTDPGQLCPKHKEPLSWFCLSERRPVCASCVEVGGRCHRHRIRPAEEHAELLRNKIVDQCEKMQLQSAGITKYVSEVLQGKNQKVVNTASATRELIIQRLSLVRSLCESEEQRLLEKVHGEEERAHQSILTQQAHWAEALKKLDTLRTSLVCMLTHLDNLQLIQKEQEIFERAEEAEGILDPQESDKLCFNKKCGWSPLLTQLWATSILGSLSGMEEVLINEKTVSPLLQLSEDRRTLTFSAKKSKACTDDPERFDYWPNALASTSFQAGLHAWIVNVQHSCAYKVGVASVQLPRKGSGSDCRLGHNAFSWVFSRYDQEFRFSHNGQHELLALLRCPTQLGVVLDLQVGELLFYEPASGTVLHIHRTCFPLPLFPVFAVADQVISIVH</sequence>
<feature type="domain" description="B30.2/SPRY" evidence="6">
    <location>
        <begin position="373"/>
        <end position="564"/>
    </location>
</feature>
<dbReference type="Pfam" id="PF00643">
    <property type="entry name" value="zf-B_box"/>
    <property type="match status" value="1"/>
</dbReference>
<gene>
    <name evidence="7" type="ORF">I79_010263</name>
</gene>
<dbReference type="PANTHER" id="PTHR24103">
    <property type="entry name" value="E3 UBIQUITIN-PROTEIN LIGASE TRIM"/>
    <property type="match status" value="1"/>
</dbReference>
<dbReference type="SUPFAM" id="SSF49899">
    <property type="entry name" value="Concanavalin A-like lectins/glucanases"/>
    <property type="match status" value="1"/>
</dbReference>
<dbReference type="SUPFAM" id="SSF57845">
    <property type="entry name" value="B-box zinc-binding domain"/>
    <property type="match status" value="1"/>
</dbReference>
<dbReference type="PaxDb" id="10029-XP_007631831.1"/>
<dbReference type="FunCoup" id="G3HI01">
    <property type="interactions" value="128"/>
</dbReference>
<feature type="domain" description="B box-type" evidence="5">
    <location>
        <begin position="179"/>
        <end position="235"/>
    </location>
</feature>
<dbReference type="InterPro" id="IPR000315">
    <property type="entry name" value="Znf_B-box"/>
</dbReference>
<dbReference type="GO" id="GO:0008270">
    <property type="term" value="F:zinc ion binding"/>
    <property type="evidence" value="ECO:0007669"/>
    <property type="project" value="UniProtKB-KW"/>
</dbReference>
<evidence type="ECO:0000256" key="4">
    <source>
        <dbReference type="SAM" id="MobiDB-lite"/>
    </source>
</evidence>
<dbReference type="Pfam" id="PF13765">
    <property type="entry name" value="PRY"/>
    <property type="match status" value="1"/>
</dbReference>
<dbReference type="PRINTS" id="PR01407">
    <property type="entry name" value="BUTYPHLNCDUF"/>
</dbReference>
<dbReference type="PROSITE" id="PS50188">
    <property type="entry name" value="B302_SPRY"/>
    <property type="match status" value="1"/>
</dbReference>
<evidence type="ECO:0000256" key="2">
    <source>
        <dbReference type="ARBA" id="ARBA00022833"/>
    </source>
</evidence>
<dbReference type="SMART" id="SM00449">
    <property type="entry name" value="SPRY"/>
    <property type="match status" value="1"/>
</dbReference>
<protein>
    <submittedName>
        <fullName evidence="7">B box and SPRY domain-containing protein</fullName>
    </submittedName>
</protein>
<keyword evidence="1 3" id="KW-0863">Zinc-finger</keyword>
<dbReference type="SMART" id="SM00589">
    <property type="entry name" value="PRY"/>
    <property type="match status" value="1"/>
</dbReference>
<evidence type="ECO:0000313" key="8">
    <source>
        <dbReference type="Proteomes" id="UP000001075"/>
    </source>
</evidence>
<reference evidence="8" key="1">
    <citation type="journal article" date="2011" name="Nat. Biotechnol.">
        <title>The genomic sequence of the Chinese hamster ovary (CHO)-K1 cell line.</title>
        <authorList>
            <person name="Xu X."/>
            <person name="Nagarajan H."/>
            <person name="Lewis N.E."/>
            <person name="Pan S."/>
            <person name="Cai Z."/>
            <person name="Liu X."/>
            <person name="Chen W."/>
            <person name="Xie M."/>
            <person name="Wang W."/>
            <person name="Hammond S."/>
            <person name="Andersen M.R."/>
            <person name="Neff N."/>
            <person name="Passarelli B."/>
            <person name="Koh W."/>
            <person name="Fan H.C."/>
            <person name="Wang J."/>
            <person name="Gui Y."/>
            <person name="Lee K.H."/>
            <person name="Betenbaugh M.J."/>
            <person name="Quake S.R."/>
            <person name="Famili I."/>
            <person name="Palsson B.O."/>
            <person name="Wang J."/>
        </authorList>
    </citation>
    <scope>NUCLEOTIDE SEQUENCE [LARGE SCALE GENOMIC DNA]</scope>
    <source>
        <strain evidence="8">CHO K1 cell line</strain>
    </source>
</reference>
<dbReference type="InterPro" id="IPR001870">
    <property type="entry name" value="B30.2/SPRY"/>
</dbReference>
<dbReference type="InParanoid" id="G3HI01"/>
<name>G3HI01_CRIGR</name>
<feature type="compositionally biased region" description="Basic and acidic residues" evidence="4">
    <location>
        <begin position="30"/>
        <end position="154"/>
    </location>
</feature>
<feature type="region of interest" description="Disordered" evidence="4">
    <location>
        <begin position="1"/>
        <end position="184"/>
    </location>
</feature>
<evidence type="ECO:0000256" key="3">
    <source>
        <dbReference type="PROSITE-ProRule" id="PRU00024"/>
    </source>
</evidence>